<evidence type="ECO:0000256" key="2">
    <source>
        <dbReference type="SAM" id="SignalP"/>
    </source>
</evidence>
<dbReference type="CDD" id="cd23992">
    <property type="entry name" value="PBP_GOBP"/>
    <property type="match status" value="1"/>
</dbReference>
<evidence type="ECO:0000313" key="3">
    <source>
        <dbReference type="EMBL" id="AXF80671.1"/>
    </source>
</evidence>
<dbReference type="InterPro" id="IPR006170">
    <property type="entry name" value="PBP/GOBP"/>
</dbReference>
<dbReference type="InterPro" id="IPR036728">
    <property type="entry name" value="PBP_GOBP_sf"/>
</dbReference>
<dbReference type="SUPFAM" id="SSF47565">
    <property type="entry name" value="Insect pheromone/odorant-binding proteins"/>
    <property type="match status" value="1"/>
</dbReference>
<feature type="region of interest" description="Disordered" evidence="1">
    <location>
        <begin position="32"/>
        <end position="51"/>
    </location>
</feature>
<dbReference type="EMBL" id="MF624768">
    <property type="protein sequence ID" value="AXF80671.1"/>
    <property type="molecule type" value="mRNA"/>
</dbReference>
<sequence>MHQMLTNMLKVAGFAILIFTISFVNSANVKTDDNSAKAKSDNMKDGNDEKKTEATETIDLMAVMVECNETFRIEMGYIDALNQSGSFPDETDKTQKCYVRCVLEKTGIATPDAQYDTSRTAMIFANRRSGRELDDLKDIAATCAANRTETCTCERAYGYVKCFMESEISKYE</sequence>
<feature type="signal peptide" evidence="2">
    <location>
        <begin position="1"/>
        <end position="26"/>
    </location>
</feature>
<dbReference type="SMART" id="SM00708">
    <property type="entry name" value="PhBP"/>
    <property type="match status" value="1"/>
</dbReference>
<keyword evidence="2" id="KW-0732">Signal</keyword>
<dbReference type="Gene3D" id="1.10.238.20">
    <property type="entry name" value="Pheromone/general odorant binding protein domain"/>
    <property type="match status" value="1"/>
</dbReference>
<gene>
    <name evidence="3" type="primary">PBP3</name>
</gene>
<evidence type="ECO:0000256" key="1">
    <source>
        <dbReference type="SAM" id="MobiDB-lite"/>
    </source>
</evidence>
<dbReference type="GO" id="GO:0005549">
    <property type="term" value="F:odorant binding"/>
    <property type="evidence" value="ECO:0007669"/>
    <property type="project" value="InterPro"/>
</dbReference>
<protein>
    <submittedName>
        <fullName evidence="3">Pheromone-binding protein 3</fullName>
    </submittedName>
</protein>
<proteinExistence type="evidence at transcript level"/>
<dbReference type="AlphaFoldDB" id="A0A345D2V7"/>
<name>A0A345D2V7_9NEOP</name>
<reference evidence="3" key="1">
    <citation type="journal article" date="2018" name="Sci. Rep.">
        <title>Molecular characterization and functional differentiation of three pheromone-binding proteins from Tryporyza intacta.</title>
        <authorList>
            <person name="Fang N."/>
            <person name="Hu Y."/>
            <person name="Mao B."/>
            <person name="Bi J."/>
            <person name="Zheng Y."/>
            <person name="Guan C."/>
            <person name="Wang Y."/>
            <person name="Li J."/>
            <person name="Mao Y."/>
            <person name="Ai H."/>
        </authorList>
    </citation>
    <scope>NUCLEOTIDE SEQUENCE</scope>
</reference>
<accession>A0A345D2V7</accession>
<feature type="chain" id="PRO_5016600447" evidence="2">
    <location>
        <begin position="27"/>
        <end position="172"/>
    </location>
</feature>
<dbReference type="Pfam" id="PF01395">
    <property type="entry name" value="PBP_GOBP"/>
    <property type="match status" value="1"/>
</dbReference>
<organism evidence="3">
    <name type="scientific">Scirpophaga excerptalis</name>
    <dbReference type="NCBI Taxonomy" id="236802"/>
    <lineage>
        <taxon>Eukaryota</taxon>
        <taxon>Metazoa</taxon>
        <taxon>Ecdysozoa</taxon>
        <taxon>Arthropoda</taxon>
        <taxon>Hexapoda</taxon>
        <taxon>Insecta</taxon>
        <taxon>Pterygota</taxon>
        <taxon>Neoptera</taxon>
        <taxon>Endopterygota</taxon>
        <taxon>Lepidoptera</taxon>
        <taxon>Glossata</taxon>
        <taxon>Ditrysia</taxon>
        <taxon>Pyraloidea</taxon>
        <taxon>Crambidae</taxon>
        <taxon>Schoenobiinae</taxon>
        <taxon>Scirpophaga</taxon>
    </lineage>
</organism>